<reference evidence="2" key="1">
    <citation type="journal article" date="2021" name="Nat. Commun.">
        <title>Genetic determinants of endophytism in the Arabidopsis root mycobiome.</title>
        <authorList>
            <person name="Mesny F."/>
            <person name="Miyauchi S."/>
            <person name="Thiergart T."/>
            <person name="Pickel B."/>
            <person name="Atanasova L."/>
            <person name="Karlsson M."/>
            <person name="Huettel B."/>
            <person name="Barry K.W."/>
            <person name="Haridas S."/>
            <person name="Chen C."/>
            <person name="Bauer D."/>
            <person name="Andreopoulos W."/>
            <person name="Pangilinan J."/>
            <person name="LaButti K."/>
            <person name="Riley R."/>
            <person name="Lipzen A."/>
            <person name="Clum A."/>
            <person name="Drula E."/>
            <person name="Henrissat B."/>
            <person name="Kohler A."/>
            <person name="Grigoriev I.V."/>
            <person name="Martin F.M."/>
            <person name="Hacquard S."/>
        </authorList>
    </citation>
    <scope>NUCLEOTIDE SEQUENCE</scope>
    <source>
        <strain evidence="2">FSSC 5 MPI-SDFR-AT-0091</strain>
    </source>
</reference>
<protein>
    <recommendedName>
        <fullName evidence="4">Secreted protein</fullName>
    </recommendedName>
</protein>
<feature type="chain" id="PRO_5040392740" description="Secreted protein" evidence="1">
    <location>
        <begin position="18"/>
        <end position="116"/>
    </location>
</feature>
<keyword evidence="1" id="KW-0732">Signal</keyword>
<evidence type="ECO:0000313" key="2">
    <source>
        <dbReference type="EMBL" id="KAH7235238.1"/>
    </source>
</evidence>
<sequence length="116" mass="12970">MFLAGLLLCSLLALSPAWDWGIIVSCRHARRVRGLHPWCEMQPQTPQQPKIRSECQSRSRAKAGDQEIQSVQCILQFLSCEWVFVAEGSSARSLDGITVINCISIKSHHGDHQDQA</sequence>
<evidence type="ECO:0008006" key="4">
    <source>
        <dbReference type="Google" id="ProtNLM"/>
    </source>
</evidence>
<keyword evidence="3" id="KW-1185">Reference proteome</keyword>
<proteinExistence type="predicted"/>
<feature type="signal peptide" evidence="1">
    <location>
        <begin position="1"/>
        <end position="17"/>
    </location>
</feature>
<dbReference type="AlphaFoldDB" id="A0A9P9GAM1"/>
<evidence type="ECO:0000313" key="3">
    <source>
        <dbReference type="Proteomes" id="UP000736672"/>
    </source>
</evidence>
<evidence type="ECO:0000256" key="1">
    <source>
        <dbReference type="SAM" id="SignalP"/>
    </source>
</evidence>
<name>A0A9P9GAM1_FUSSL</name>
<organism evidence="2 3">
    <name type="scientific">Fusarium solani</name>
    <name type="common">Filamentous fungus</name>
    <dbReference type="NCBI Taxonomy" id="169388"/>
    <lineage>
        <taxon>Eukaryota</taxon>
        <taxon>Fungi</taxon>
        <taxon>Dikarya</taxon>
        <taxon>Ascomycota</taxon>
        <taxon>Pezizomycotina</taxon>
        <taxon>Sordariomycetes</taxon>
        <taxon>Hypocreomycetidae</taxon>
        <taxon>Hypocreales</taxon>
        <taxon>Nectriaceae</taxon>
        <taxon>Fusarium</taxon>
        <taxon>Fusarium solani species complex</taxon>
    </lineage>
</organism>
<dbReference type="Proteomes" id="UP000736672">
    <property type="component" value="Unassembled WGS sequence"/>
</dbReference>
<dbReference type="EMBL" id="JAGTJS010000024">
    <property type="protein sequence ID" value="KAH7235238.1"/>
    <property type="molecule type" value="Genomic_DNA"/>
</dbReference>
<comment type="caution">
    <text evidence="2">The sequence shown here is derived from an EMBL/GenBank/DDBJ whole genome shotgun (WGS) entry which is preliminary data.</text>
</comment>
<accession>A0A9P9GAM1</accession>
<gene>
    <name evidence="2" type="ORF">B0J15DRAFT_150734</name>
</gene>